<name>A0ABU2XTY7_9ACTN</name>
<dbReference type="Proteomes" id="UP001180754">
    <property type="component" value="Unassembled WGS sequence"/>
</dbReference>
<keyword evidence="1" id="KW-1133">Transmembrane helix</keyword>
<organism evidence="2 3">
    <name type="scientific">Streptomyces lonegramiae</name>
    <dbReference type="NCBI Taxonomy" id="3075524"/>
    <lineage>
        <taxon>Bacteria</taxon>
        <taxon>Bacillati</taxon>
        <taxon>Actinomycetota</taxon>
        <taxon>Actinomycetes</taxon>
        <taxon>Kitasatosporales</taxon>
        <taxon>Streptomycetaceae</taxon>
        <taxon>Streptomyces</taxon>
    </lineage>
</organism>
<evidence type="ECO:0000313" key="3">
    <source>
        <dbReference type="Proteomes" id="UP001180754"/>
    </source>
</evidence>
<proteinExistence type="predicted"/>
<gene>
    <name evidence="2" type="ORF">RND15_40590</name>
</gene>
<dbReference type="RefSeq" id="WP_311729496.1">
    <property type="nucleotide sequence ID" value="NZ_JAVRFD010000030.1"/>
</dbReference>
<feature type="transmembrane region" description="Helical" evidence="1">
    <location>
        <begin position="52"/>
        <end position="75"/>
    </location>
</feature>
<feature type="transmembrane region" description="Helical" evidence="1">
    <location>
        <begin position="211"/>
        <end position="235"/>
    </location>
</feature>
<feature type="transmembrane region" description="Helical" evidence="1">
    <location>
        <begin position="171"/>
        <end position="191"/>
    </location>
</feature>
<comment type="caution">
    <text evidence="2">The sequence shown here is derived from an EMBL/GenBank/DDBJ whole genome shotgun (WGS) entry which is preliminary data.</text>
</comment>
<evidence type="ECO:0000313" key="2">
    <source>
        <dbReference type="EMBL" id="MDT0548927.1"/>
    </source>
</evidence>
<accession>A0ABU2XTY7</accession>
<keyword evidence="1" id="KW-0472">Membrane</keyword>
<reference evidence="2" key="1">
    <citation type="submission" date="2024-05" db="EMBL/GenBank/DDBJ databases">
        <title>30 novel species of actinomycetes from the DSMZ collection.</title>
        <authorList>
            <person name="Nouioui I."/>
        </authorList>
    </citation>
    <scope>NUCLEOTIDE SEQUENCE</scope>
    <source>
        <strain evidence="2">DSM 41529</strain>
    </source>
</reference>
<evidence type="ECO:0000256" key="1">
    <source>
        <dbReference type="SAM" id="Phobius"/>
    </source>
</evidence>
<feature type="transmembrane region" description="Helical" evidence="1">
    <location>
        <begin position="95"/>
        <end position="122"/>
    </location>
</feature>
<feature type="transmembrane region" description="Helical" evidence="1">
    <location>
        <begin position="142"/>
        <end position="164"/>
    </location>
</feature>
<keyword evidence="3" id="KW-1185">Reference proteome</keyword>
<dbReference type="EMBL" id="JAVRFD010000030">
    <property type="protein sequence ID" value="MDT0548927.1"/>
    <property type="molecule type" value="Genomic_DNA"/>
</dbReference>
<sequence length="240" mass="24460">MSVKAVLHSEWMKIRTLRSLLLALLGGLVATAGISAVASATYDGKESDFDPVFYSFFGLPFGQIAAVCFGVLAVANEYTGGGIRVWLAAVPRRGLYYGCKLTVVGLCALAVGLVTGFVSLLSGQALLGDEGVGPGAQGALRAAVGCGIYLALLTVLAAGVAAVLRSSVGALALVVPVVSFLSPVFGATSATRFLPDQAGQQVLHATPEGPLGAWTGLGVLALYTAVAVFCGRLAVERRDS</sequence>
<keyword evidence="1" id="KW-0812">Transmembrane</keyword>
<protein>
    <submittedName>
        <fullName evidence="2">ABC transporter permease subunit</fullName>
    </submittedName>
</protein>